<dbReference type="SUPFAM" id="SSF52833">
    <property type="entry name" value="Thioredoxin-like"/>
    <property type="match status" value="1"/>
</dbReference>
<dbReference type="InterPro" id="IPR036249">
    <property type="entry name" value="Thioredoxin-like_sf"/>
</dbReference>
<dbReference type="InterPro" id="IPR047262">
    <property type="entry name" value="PRX-like1"/>
</dbReference>
<dbReference type="Gene3D" id="3.40.30.10">
    <property type="entry name" value="Glutaredoxin"/>
    <property type="match status" value="1"/>
</dbReference>
<evidence type="ECO:0000313" key="2">
    <source>
        <dbReference type="EMBL" id="VFK25422.1"/>
    </source>
</evidence>
<reference evidence="2" key="1">
    <citation type="submission" date="2019-02" db="EMBL/GenBank/DDBJ databases">
        <authorList>
            <person name="Gruber-Vodicka R. H."/>
            <person name="Seah K. B. B."/>
        </authorList>
    </citation>
    <scope>NUCLEOTIDE SEQUENCE</scope>
    <source>
        <strain evidence="2">BECK_BZ197</strain>
    </source>
</reference>
<dbReference type="GO" id="GO:0016491">
    <property type="term" value="F:oxidoreductase activity"/>
    <property type="evidence" value="ECO:0007669"/>
    <property type="project" value="InterPro"/>
</dbReference>
<dbReference type="Pfam" id="PF08534">
    <property type="entry name" value="Redoxin"/>
    <property type="match status" value="1"/>
</dbReference>
<accession>A0A450X7X7</accession>
<dbReference type="PANTHER" id="PTHR43640:SF1">
    <property type="entry name" value="THIOREDOXIN-DEPENDENT PEROXIREDOXIN"/>
    <property type="match status" value="1"/>
</dbReference>
<protein>
    <submittedName>
        <fullName evidence="2">Peroxiredoxin</fullName>
    </submittedName>
</protein>
<proteinExistence type="predicted"/>
<dbReference type="InterPro" id="IPR013766">
    <property type="entry name" value="Thioredoxin_domain"/>
</dbReference>
<name>A0A450X7X7_9GAMM</name>
<gene>
    <name evidence="2" type="ORF">BECKMB1821G_GA0114241_101340</name>
</gene>
<dbReference type="AlphaFoldDB" id="A0A450X7X7"/>
<dbReference type="PANTHER" id="PTHR43640">
    <property type="entry name" value="OS07G0260300 PROTEIN"/>
    <property type="match status" value="1"/>
</dbReference>
<dbReference type="InterPro" id="IPR013740">
    <property type="entry name" value="Redoxin"/>
</dbReference>
<evidence type="ECO:0000259" key="1">
    <source>
        <dbReference type="PROSITE" id="PS51352"/>
    </source>
</evidence>
<dbReference type="EMBL" id="CAADFO010000013">
    <property type="protein sequence ID" value="VFK25422.1"/>
    <property type="molecule type" value="Genomic_DNA"/>
</dbReference>
<organism evidence="2">
    <name type="scientific">Candidatus Kentrum sp. MB</name>
    <dbReference type="NCBI Taxonomy" id="2138164"/>
    <lineage>
        <taxon>Bacteria</taxon>
        <taxon>Pseudomonadati</taxon>
        <taxon>Pseudomonadota</taxon>
        <taxon>Gammaproteobacteria</taxon>
        <taxon>Candidatus Kentrum</taxon>
    </lineage>
</organism>
<dbReference type="CDD" id="cd02969">
    <property type="entry name" value="PRX_like1"/>
    <property type="match status" value="1"/>
</dbReference>
<sequence>MLVSSTMLEPGASAPDFSLPDSGANGNLVSAKDFQEAPGLLVIFLCNHCPYVHHIRTALTEFAREYQPKGLAIVAINANDAANYPEDSPDKMAAEVANFGYTFPYLFDATQEVAKAYRAACTPDFFLFDKAHKLVYRGQFDDSRPKNALPVTGKDLRAATDALLSGKAIDPDQKASLGCNIKWKSGNEPDYFRMS</sequence>
<feature type="domain" description="Thioredoxin" evidence="1">
    <location>
        <begin position="8"/>
        <end position="165"/>
    </location>
</feature>
<dbReference type="PROSITE" id="PS51352">
    <property type="entry name" value="THIOREDOXIN_2"/>
    <property type="match status" value="1"/>
</dbReference>